<name>A0A7W3JLT9_9MICO</name>
<dbReference type="Gene3D" id="3.40.190.10">
    <property type="entry name" value="Periplasmic binding protein-like II"/>
    <property type="match status" value="2"/>
</dbReference>
<gene>
    <name evidence="3" type="ORF">FHX48_000213</name>
</gene>
<dbReference type="PANTHER" id="PTHR43649">
    <property type="entry name" value="ARABINOSE-BINDING PROTEIN-RELATED"/>
    <property type="match status" value="1"/>
</dbReference>
<dbReference type="Pfam" id="PF01547">
    <property type="entry name" value="SBP_bac_1"/>
    <property type="match status" value="1"/>
</dbReference>
<evidence type="ECO:0000256" key="1">
    <source>
        <dbReference type="ARBA" id="ARBA00008520"/>
    </source>
</evidence>
<dbReference type="PANTHER" id="PTHR43649:SF29">
    <property type="entry name" value="OSMOPROTECTIVE COMPOUNDS-BINDING PROTEIN GGTB"/>
    <property type="match status" value="1"/>
</dbReference>
<evidence type="ECO:0000256" key="2">
    <source>
        <dbReference type="ARBA" id="ARBA00022448"/>
    </source>
</evidence>
<accession>A0A7W3JLT9</accession>
<sequence length="462" mass="49190">MKRLNDDKRLNEDTRTFQGGIVITASKRNFTKPLFSTLAIAGVSALVLTGCSGGNGGDGGGDATGADHEMLDYVINSENTTTEPILDALANNQCQAENEAQPLEISGIPQAEIDAQMQLLASQGGLPSMFAAGGNPAEGEKLWDAGVILDLDEAMTELGVRDKVSDAAVSTIEKLYGGEFNFLPFQYNIEGFFYNTQIFEENGWEVPETWSDLMTVAGEADAAGVTPFAASGEQGWPLTRLVSGYLFRSLGPDAMQKIADGDAKLTDPEYVEAAAQIAEIGDMGYFGDNVASLDYDAATNEFLTGNAAMIYMGSWLLGNINSDSNQIGTENVGFMRFPAVEGGAGSIDEYPSNVGLPSTFSKDAYGPKTADWLKCITENFGNEAIEQGQITGFVSDVEVDLPVISETIKDEIEGATDSVLWFEALFNAKASSISSTNAALLATGQMTPDEFMTLVQDALDNP</sequence>
<organism evidence="3 4">
    <name type="scientific">Microbacterium halimionae</name>
    <dbReference type="NCBI Taxonomy" id="1526413"/>
    <lineage>
        <taxon>Bacteria</taxon>
        <taxon>Bacillati</taxon>
        <taxon>Actinomycetota</taxon>
        <taxon>Actinomycetes</taxon>
        <taxon>Micrococcales</taxon>
        <taxon>Microbacteriaceae</taxon>
        <taxon>Microbacterium</taxon>
    </lineage>
</organism>
<proteinExistence type="inferred from homology"/>
<dbReference type="AlphaFoldDB" id="A0A7W3JLT9"/>
<comment type="caution">
    <text evidence="3">The sequence shown here is derived from an EMBL/GenBank/DDBJ whole genome shotgun (WGS) entry which is preliminary data.</text>
</comment>
<dbReference type="RefSeq" id="WP_243845231.1">
    <property type="nucleotide sequence ID" value="NZ_JAAOZB010000001.1"/>
</dbReference>
<dbReference type="InterPro" id="IPR006059">
    <property type="entry name" value="SBP"/>
</dbReference>
<comment type="similarity">
    <text evidence="1">Belongs to the bacterial solute-binding protein 1 family.</text>
</comment>
<reference evidence="3 4" key="1">
    <citation type="submission" date="2020-07" db="EMBL/GenBank/DDBJ databases">
        <title>Sequencing the genomes of 1000 actinobacteria strains.</title>
        <authorList>
            <person name="Klenk H.-P."/>
        </authorList>
    </citation>
    <scope>NUCLEOTIDE SEQUENCE [LARGE SCALE GENOMIC DNA]</scope>
    <source>
        <strain evidence="3 4">DSM 27576</strain>
    </source>
</reference>
<dbReference type="InterPro" id="IPR050490">
    <property type="entry name" value="Bact_solute-bd_prot1"/>
</dbReference>
<keyword evidence="2" id="KW-0813">Transport</keyword>
<protein>
    <submittedName>
        <fullName evidence="3">Raffinose/stachyose/melibiose transport system substrate-binding protein</fullName>
    </submittedName>
</protein>
<dbReference type="Proteomes" id="UP000526083">
    <property type="component" value="Unassembled WGS sequence"/>
</dbReference>
<evidence type="ECO:0000313" key="3">
    <source>
        <dbReference type="EMBL" id="MBA8815161.1"/>
    </source>
</evidence>
<dbReference type="EMBL" id="JACGWY010000001">
    <property type="protein sequence ID" value="MBA8815161.1"/>
    <property type="molecule type" value="Genomic_DNA"/>
</dbReference>
<keyword evidence="4" id="KW-1185">Reference proteome</keyword>
<dbReference type="SUPFAM" id="SSF53850">
    <property type="entry name" value="Periplasmic binding protein-like II"/>
    <property type="match status" value="1"/>
</dbReference>
<evidence type="ECO:0000313" key="4">
    <source>
        <dbReference type="Proteomes" id="UP000526083"/>
    </source>
</evidence>